<evidence type="ECO:0000256" key="5">
    <source>
        <dbReference type="ARBA" id="ARBA00022801"/>
    </source>
</evidence>
<keyword evidence="6 10" id="KW-1133">Transmembrane helix</keyword>
<reference evidence="13 14" key="1">
    <citation type="submission" date="2016-08" db="EMBL/GenBank/DDBJ databases">
        <authorList>
            <person name="Seilhamer J.J."/>
        </authorList>
    </citation>
    <scope>NUCLEOTIDE SEQUENCE [LARGE SCALE GENOMIC DNA]</scope>
    <source>
        <strain evidence="13 14">ANC 4874</strain>
    </source>
</reference>
<protein>
    <recommendedName>
        <fullName evidence="2">undecaprenyl-diphosphate phosphatase</fullName>
        <ecNumber evidence="2">3.6.1.27</ecNumber>
    </recommendedName>
    <alternativeName>
        <fullName evidence="8">Undecaprenyl pyrophosphate phosphatase</fullName>
    </alternativeName>
</protein>
<dbReference type="AlphaFoldDB" id="A0A1C4GSY2"/>
<evidence type="ECO:0000256" key="2">
    <source>
        <dbReference type="ARBA" id="ARBA00012374"/>
    </source>
</evidence>
<dbReference type="PANTHER" id="PTHR14969">
    <property type="entry name" value="SPHINGOSINE-1-PHOSPHATE PHOSPHOHYDROLASE"/>
    <property type="match status" value="1"/>
</dbReference>
<evidence type="ECO:0000259" key="11">
    <source>
        <dbReference type="SMART" id="SM00014"/>
    </source>
</evidence>
<dbReference type="SUPFAM" id="SSF48317">
    <property type="entry name" value="Acid phosphatase/Vanadium-dependent haloperoxidase"/>
    <property type="match status" value="1"/>
</dbReference>
<comment type="subcellular location">
    <subcellularLocation>
        <location evidence="1">Cell membrane</location>
        <topology evidence="1">Multi-pass membrane protein</topology>
    </subcellularLocation>
</comment>
<dbReference type="SMART" id="SM00014">
    <property type="entry name" value="acidPPc"/>
    <property type="match status" value="1"/>
</dbReference>
<evidence type="ECO:0000256" key="7">
    <source>
        <dbReference type="ARBA" id="ARBA00023136"/>
    </source>
</evidence>
<dbReference type="InterPro" id="IPR000326">
    <property type="entry name" value="PAP2/HPO"/>
</dbReference>
<dbReference type="Gene3D" id="1.20.144.10">
    <property type="entry name" value="Phosphatidic acid phosphatase type 2/haloperoxidase"/>
    <property type="match status" value="1"/>
</dbReference>
<dbReference type="InterPro" id="IPR036938">
    <property type="entry name" value="PAP2/HPO_sf"/>
</dbReference>
<keyword evidence="4 10" id="KW-0812">Transmembrane</keyword>
<evidence type="ECO:0000313" key="15">
    <source>
        <dbReference type="Proteomes" id="UP001632339"/>
    </source>
</evidence>
<dbReference type="EC" id="3.6.1.27" evidence="2"/>
<evidence type="ECO:0000256" key="1">
    <source>
        <dbReference type="ARBA" id="ARBA00004651"/>
    </source>
</evidence>
<feature type="transmembrane region" description="Helical" evidence="10">
    <location>
        <begin position="158"/>
        <end position="182"/>
    </location>
</feature>
<evidence type="ECO:0000313" key="13">
    <source>
        <dbReference type="EMBL" id="SCC71272.1"/>
    </source>
</evidence>
<evidence type="ECO:0000256" key="4">
    <source>
        <dbReference type="ARBA" id="ARBA00022692"/>
    </source>
</evidence>
<reference evidence="12 15" key="2">
    <citation type="submission" date="2024-12" db="EMBL/GenBank/DDBJ databases">
        <title>C001-4G Acinetobacter sp. assembled genome.</title>
        <authorList>
            <person name="D'Arcy K."/>
            <person name="Kingdon A.D.H."/>
            <person name="Breen A."/>
            <person name="Mckeown C."/>
            <person name="Allman E."/>
            <person name="Sharma P."/>
            <person name="Mcleman A."/>
            <person name="Roberts A.P."/>
        </authorList>
    </citation>
    <scope>NUCLEOTIDE SEQUENCE [LARGE SCALE GENOMIC DNA]</scope>
    <source>
        <strain evidence="12 15">C1-4G</strain>
    </source>
</reference>
<dbReference type="CDD" id="cd01610">
    <property type="entry name" value="PAP2_like"/>
    <property type="match status" value="1"/>
</dbReference>
<dbReference type="EMBL" id="JBJXCW010000005">
    <property type="protein sequence ID" value="MFN0297159.1"/>
    <property type="molecule type" value="Genomic_DNA"/>
</dbReference>
<evidence type="ECO:0000256" key="9">
    <source>
        <dbReference type="ARBA" id="ARBA00047594"/>
    </source>
</evidence>
<evidence type="ECO:0000313" key="12">
    <source>
        <dbReference type="EMBL" id="MFN0297159.1"/>
    </source>
</evidence>
<keyword evidence="5" id="KW-0378">Hydrolase</keyword>
<gene>
    <name evidence="12" type="ORF">ACKVE0_06415</name>
    <name evidence="13" type="ORF">GA0116959_103122</name>
</gene>
<dbReference type="GO" id="GO:0050380">
    <property type="term" value="F:undecaprenyl-diphosphatase activity"/>
    <property type="evidence" value="ECO:0007669"/>
    <property type="project" value="UniProtKB-EC"/>
</dbReference>
<name>A0A1C4GSY2_9GAMM</name>
<keyword evidence="7 10" id="KW-0472">Membrane</keyword>
<dbReference type="Pfam" id="PF01569">
    <property type="entry name" value="PAP2"/>
    <property type="match status" value="1"/>
</dbReference>
<keyword evidence="3" id="KW-1003">Cell membrane</keyword>
<feature type="transmembrane region" description="Helical" evidence="10">
    <location>
        <begin position="61"/>
        <end position="82"/>
    </location>
</feature>
<dbReference type="RefSeq" id="WP_092718305.1">
    <property type="nucleotide sequence ID" value="NZ_FMBK01000003.1"/>
</dbReference>
<dbReference type="GO" id="GO:0005886">
    <property type="term" value="C:plasma membrane"/>
    <property type="evidence" value="ECO:0007669"/>
    <property type="project" value="UniProtKB-SubCell"/>
</dbReference>
<accession>A0A1C4GSY2</accession>
<feature type="transmembrane region" description="Helical" evidence="10">
    <location>
        <begin position="132"/>
        <end position="152"/>
    </location>
</feature>
<sequence length="183" mass="20374">MSFKKAKITILDLDLKGCLYLNHFSKSQAVIHFFKGISRLGDGLFWGVMLLSLWVLEGLFYIVQISYVMMSGLVGTGIYKILKQKTTRPRPYQVHQVICLHEQPLDHFSFPSGHTLHAVMVSTVVGYIQPMLLILMLPFTILVALSRMVLGLHYPSDVLIGALIGAMVASTIIATAPFLNIVL</sequence>
<feature type="domain" description="Phosphatidic acid phosphatase type 2/haloperoxidase" evidence="11">
    <location>
        <begin position="63"/>
        <end position="173"/>
    </location>
</feature>
<comment type="catalytic activity">
    <reaction evidence="9">
        <text>di-trans,octa-cis-undecaprenyl diphosphate + H2O = di-trans,octa-cis-undecaprenyl phosphate + phosphate + H(+)</text>
        <dbReference type="Rhea" id="RHEA:28094"/>
        <dbReference type="ChEBI" id="CHEBI:15377"/>
        <dbReference type="ChEBI" id="CHEBI:15378"/>
        <dbReference type="ChEBI" id="CHEBI:43474"/>
        <dbReference type="ChEBI" id="CHEBI:58405"/>
        <dbReference type="ChEBI" id="CHEBI:60392"/>
        <dbReference type="EC" id="3.6.1.27"/>
    </reaction>
</comment>
<evidence type="ECO:0000256" key="6">
    <source>
        <dbReference type="ARBA" id="ARBA00022989"/>
    </source>
</evidence>
<evidence type="ECO:0000256" key="10">
    <source>
        <dbReference type="SAM" id="Phobius"/>
    </source>
</evidence>
<evidence type="ECO:0000256" key="3">
    <source>
        <dbReference type="ARBA" id="ARBA00022475"/>
    </source>
</evidence>
<organism evidence="13 14">
    <name type="scientific">Acinetobacter albensis</name>
    <dbReference type="NCBI Taxonomy" id="1673609"/>
    <lineage>
        <taxon>Bacteria</taxon>
        <taxon>Pseudomonadati</taxon>
        <taxon>Pseudomonadota</taxon>
        <taxon>Gammaproteobacteria</taxon>
        <taxon>Moraxellales</taxon>
        <taxon>Moraxellaceae</taxon>
        <taxon>Acinetobacter</taxon>
    </lineage>
</organism>
<dbReference type="PANTHER" id="PTHR14969:SF62">
    <property type="entry name" value="DECAPRENYLPHOSPHORYL-5-PHOSPHORIBOSE PHOSPHATASE RV3807C-RELATED"/>
    <property type="match status" value="1"/>
</dbReference>
<evidence type="ECO:0000313" key="14">
    <source>
        <dbReference type="Proteomes" id="UP000243661"/>
    </source>
</evidence>
<dbReference type="EMBL" id="FMBK01000003">
    <property type="protein sequence ID" value="SCC71272.1"/>
    <property type="molecule type" value="Genomic_DNA"/>
</dbReference>
<feature type="transmembrane region" description="Helical" evidence="10">
    <location>
        <begin position="36"/>
        <end position="55"/>
    </location>
</feature>
<proteinExistence type="predicted"/>
<dbReference type="Proteomes" id="UP001632339">
    <property type="component" value="Unassembled WGS sequence"/>
</dbReference>
<dbReference type="Proteomes" id="UP000243661">
    <property type="component" value="Unassembled WGS sequence"/>
</dbReference>
<evidence type="ECO:0000256" key="8">
    <source>
        <dbReference type="ARBA" id="ARBA00032707"/>
    </source>
</evidence>
<keyword evidence="15" id="KW-1185">Reference proteome</keyword>
<dbReference type="OrthoDB" id="9780507at2"/>